<dbReference type="Pfam" id="PF04500">
    <property type="entry name" value="FLYWCH"/>
    <property type="match status" value="2"/>
</dbReference>
<keyword evidence="7" id="KW-1185">Reference proteome</keyword>
<evidence type="ECO:0000256" key="2">
    <source>
        <dbReference type="ARBA" id="ARBA00022771"/>
    </source>
</evidence>
<evidence type="ECO:0000256" key="3">
    <source>
        <dbReference type="ARBA" id="ARBA00022833"/>
    </source>
</evidence>
<organism evidence="6 7">
    <name type="scientific">Tegillarca granosa</name>
    <name type="common">Malaysian cockle</name>
    <name type="synonym">Anadara granosa</name>
    <dbReference type="NCBI Taxonomy" id="220873"/>
    <lineage>
        <taxon>Eukaryota</taxon>
        <taxon>Metazoa</taxon>
        <taxon>Spiralia</taxon>
        <taxon>Lophotrochozoa</taxon>
        <taxon>Mollusca</taxon>
        <taxon>Bivalvia</taxon>
        <taxon>Autobranchia</taxon>
        <taxon>Pteriomorphia</taxon>
        <taxon>Arcoida</taxon>
        <taxon>Arcoidea</taxon>
        <taxon>Arcidae</taxon>
        <taxon>Tegillarca</taxon>
    </lineage>
</organism>
<dbReference type="InterPro" id="IPR051053">
    <property type="entry name" value="ECH/Chromodomain_protein"/>
</dbReference>
<keyword evidence="2" id="KW-0863">Zinc-finger</keyword>
<accession>A0ABQ9EH31</accession>
<dbReference type="InterPro" id="IPR007588">
    <property type="entry name" value="Znf_FLYWCH"/>
</dbReference>
<dbReference type="InterPro" id="IPR029045">
    <property type="entry name" value="ClpP/crotonase-like_dom_sf"/>
</dbReference>
<dbReference type="Gene3D" id="1.10.12.10">
    <property type="entry name" value="Lyase 2-enoyl-coa Hydratase, Chain A, domain 2"/>
    <property type="match status" value="2"/>
</dbReference>
<keyword evidence="1" id="KW-0479">Metal-binding</keyword>
<protein>
    <recommendedName>
        <fullName evidence="5">FLYWCH-type domain-containing protein</fullName>
    </recommendedName>
</protein>
<comment type="caution">
    <text evidence="6">The sequence shown here is derived from an EMBL/GenBank/DDBJ whole genome shotgun (WGS) entry which is preliminary data.</text>
</comment>
<dbReference type="Pfam" id="PF00378">
    <property type="entry name" value="ECH_1"/>
    <property type="match status" value="2"/>
</dbReference>
<feature type="region of interest" description="Disordered" evidence="4">
    <location>
        <begin position="219"/>
        <end position="241"/>
    </location>
</feature>
<feature type="domain" description="FLYWCH-type" evidence="5">
    <location>
        <begin position="831"/>
        <end position="886"/>
    </location>
</feature>
<dbReference type="EMBL" id="JARBDR010000917">
    <property type="protein sequence ID" value="KAJ8302845.1"/>
    <property type="molecule type" value="Genomic_DNA"/>
</dbReference>
<dbReference type="Proteomes" id="UP001217089">
    <property type="component" value="Unassembled WGS sequence"/>
</dbReference>
<feature type="compositionally biased region" description="Basic and acidic residues" evidence="4">
    <location>
        <begin position="1103"/>
        <end position="1171"/>
    </location>
</feature>
<dbReference type="CDD" id="cd06558">
    <property type="entry name" value="crotonase-like"/>
    <property type="match status" value="2"/>
</dbReference>
<proteinExistence type="predicted"/>
<feature type="region of interest" description="Disordered" evidence="4">
    <location>
        <begin position="263"/>
        <end position="413"/>
    </location>
</feature>
<keyword evidence="3" id="KW-0862">Zinc</keyword>
<feature type="domain" description="FLYWCH-type" evidence="5">
    <location>
        <begin position="18"/>
        <end position="73"/>
    </location>
</feature>
<dbReference type="PANTHER" id="PTHR43684:SF11">
    <property type="entry name" value="CHROMO DOMAIN-CONTAINING PROTEIN"/>
    <property type="match status" value="1"/>
</dbReference>
<dbReference type="InterPro" id="IPR014748">
    <property type="entry name" value="Enoyl-CoA_hydra_C"/>
</dbReference>
<evidence type="ECO:0000256" key="1">
    <source>
        <dbReference type="ARBA" id="ARBA00022723"/>
    </source>
</evidence>
<feature type="region of interest" description="Disordered" evidence="4">
    <location>
        <begin position="1051"/>
        <end position="1075"/>
    </location>
</feature>
<feature type="compositionally biased region" description="Basic residues" evidence="4">
    <location>
        <begin position="1055"/>
        <end position="1065"/>
    </location>
</feature>
<feature type="compositionally biased region" description="Basic and acidic residues" evidence="4">
    <location>
        <begin position="386"/>
        <end position="401"/>
    </location>
</feature>
<feature type="region of interest" description="Disordered" evidence="4">
    <location>
        <begin position="1095"/>
        <end position="1245"/>
    </location>
</feature>
<feature type="compositionally biased region" description="Acidic residues" evidence="4">
    <location>
        <begin position="1179"/>
        <end position="1194"/>
    </location>
</feature>
<dbReference type="Gene3D" id="3.90.226.10">
    <property type="entry name" value="2-enoyl-CoA Hydratase, Chain A, domain 1"/>
    <property type="match status" value="2"/>
</dbReference>
<dbReference type="PANTHER" id="PTHR43684">
    <property type="match status" value="1"/>
</dbReference>
<gene>
    <name evidence="6" type="ORF">KUTeg_019241</name>
</gene>
<dbReference type="InterPro" id="IPR001753">
    <property type="entry name" value="Enoyl-CoA_hydra/iso"/>
</dbReference>
<name>A0ABQ9EH31_TEGGR</name>
<evidence type="ECO:0000259" key="5">
    <source>
        <dbReference type="Pfam" id="PF04500"/>
    </source>
</evidence>
<evidence type="ECO:0000313" key="7">
    <source>
        <dbReference type="Proteomes" id="UP001217089"/>
    </source>
</evidence>
<feature type="compositionally biased region" description="Basic residues" evidence="4">
    <location>
        <begin position="223"/>
        <end position="233"/>
    </location>
</feature>
<reference evidence="6 7" key="1">
    <citation type="submission" date="2022-12" db="EMBL/GenBank/DDBJ databases">
        <title>Chromosome-level genome of Tegillarca granosa.</title>
        <authorList>
            <person name="Kim J."/>
        </authorList>
    </citation>
    <scope>NUCLEOTIDE SEQUENCE [LARGE SCALE GENOMIC DNA]</scope>
    <source>
        <strain evidence="6">Teg-2019</strain>
        <tissue evidence="6">Adductor muscle</tissue>
    </source>
</reference>
<feature type="compositionally biased region" description="Basic and acidic residues" evidence="4">
    <location>
        <begin position="1066"/>
        <end position="1075"/>
    </location>
</feature>
<sequence length="1645" mass="184497">MADNEVAETSTVPLQYMINSKGMKTQLIHEGYTYFRDNIYADKFYWRCTNKNCKGRAITLQEKDVITITSQHTDHKPSITEDTVYTSKEVKKVLGETEKNSVSQQKVKKSVKDLQKIKKFTTKTLKVKSKENLENGNKVKQSSKVVNRKVKVEGQKLKVTVGKGLKVSPKCKLSPKSSVNKSAESENVIDLTTNELTVKSEGGTKTGAKKLVKDKTVEQNSKKLGKVKTPFKRKTTDNEDVNSVKDKKIAKLQKFSSAKIHFKVKPVSKSQGDEDSGKEKTGVKNKEKKAAKSEENKQKKSVKMEKATENESEGKVKLVKIKKETVKRKVEGKQKNETRGKKRCVSDEVEVIDTGSDSDEDILYSISPESEDKKPSKIKGSQASNKDGKKLTPKKKNENVVKKGSPGKKNENLASKVLFPVKSEVMKKEKDADEKSSKLRNLLERKLEYPMGLSLPENQLGLSHPMKKMKLIDSMKSKEIKPMMRPVSPNSFFTTVKPIPSVHMDISKAGSSIPMCGDVPAGYQYYPAMIPISPSSLTYRMLLESLPQQLQKKNKKRENDEIEKDETIERRISVRQSECAYRYKEIVVIQEIVAALNSAKYDDSNLVMFSGLGNVFCNGIDLNYLISGDKKVAARKMVDALRDFTKAIITFPKPIVAVVTGQAVGLGMTMLPLCDIVYASDKATFYLPYAQLGQTPEGCATYTLPATIGMAMTNELLIAGRKITAIEACTLGLVSQVFWPTSIMQEVIPRVQNMALQSGKALETTKLLIRSHQRTKLELTNETESNLLLERWPSAECQRCIEDYLNNEKNFIRKELSILVQTSTVPLQYMINSKGMKTQLIHEGYTYFRDNIYADKFYWRCTNKNCKGRAITLQEKDVITITSQHTDHKPSITEDTVYTKNNKDSENARKMALKLLKKSKEVKKVLGETEKNSVSQQKVKKSLKDLQKIKKFTTKTLKVKSKENLENGNKVKQSSKVVNRKVKVEGQKLKVTVGKGLKVSPKCKLSPKSSVNKSAESENVIDLTTNELTVKSEGGTKTGAKKLVKDKTVEQNSKKLGKVKTPFKRKTTDNEDVNSVKEKKIAKLQRFSSAKIHFKVKPVSKSQGDEDSGKEKTGVKNKEKKAAKSEENKQKKSVKMEKATENESEGKVKLVKIKKETVKRKVEGKQKNETRGKKRCVSDEVEVIDTGSDSDEDILYSISPESEDKKPSKIKGSQASNKDGKKLTPKKKNENVVKKGSPGKKNENLASKVLFPVKSEVMKKEKDADEKSSKLRNLLERKLEYPMGLSLPENQLGLSHPMKKMKLIDSMKSKEIKPMMRPVSPNSFFTTVKPIPSVHMDISKAGSSIPMCGDVPAGYQYYPAMIPISPSSLTYRMLLESLPQQLQKKNKKRENDEIEKDETIERRISVRQSECAYRYKEIVVIQEIVAALNSAKYDDSNLVMFSGLGNVFCNGIDLNYLISGDKKVAARKMVDALRDFTKAIITFPKPIVAVVTGQAVGLGMTMLPLCDIVYASDKATFYLPYAQLGQTPEGCATYTLPATIGMAMTNELLIAGRKITAIEACTLGLVSQVFWPTSIMQEVIPRVQNMALQSGKALETTKLLIRSHQRTKLELTNETESNLLLERWPSAECQRCIEDYLNNEKNFMF</sequence>
<feature type="compositionally biased region" description="Basic and acidic residues" evidence="4">
    <location>
        <begin position="271"/>
        <end position="339"/>
    </location>
</feature>
<feature type="compositionally biased region" description="Acidic residues" evidence="4">
    <location>
        <begin position="347"/>
        <end position="362"/>
    </location>
</feature>
<evidence type="ECO:0000313" key="6">
    <source>
        <dbReference type="EMBL" id="KAJ8302845.1"/>
    </source>
</evidence>
<feature type="compositionally biased region" description="Basic and acidic residues" evidence="4">
    <location>
        <begin position="1218"/>
        <end position="1233"/>
    </location>
</feature>
<evidence type="ECO:0000256" key="4">
    <source>
        <dbReference type="SAM" id="MobiDB-lite"/>
    </source>
</evidence>
<dbReference type="SUPFAM" id="SSF52096">
    <property type="entry name" value="ClpP/crotonase"/>
    <property type="match status" value="2"/>
</dbReference>
<dbReference type="Gene3D" id="2.20.25.240">
    <property type="match status" value="2"/>
</dbReference>